<comment type="subcellular location">
    <subcellularLocation>
        <location evidence="1">Bacterial flagellum</location>
    </subcellularLocation>
    <subcellularLocation>
        <location evidence="2">Secreted</location>
    </subcellularLocation>
</comment>
<dbReference type="EMBL" id="CP017147">
    <property type="protein sequence ID" value="AOO83177.1"/>
    <property type="molecule type" value="Genomic_DNA"/>
</dbReference>
<dbReference type="GO" id="GO:0009424">
    <property type="term" value="C:bacterial-type flagellum hook"/>
    <property type="evidence" value="ECO:0007669"/>
    <property type="project" value="InterPro"/>
</dbReference>
<gene>
    <name evidence="9" type="ORF">BHK69_24465</name>
</gene>
<evidence type="ECO:0000256" key="6">
    <source>
        <dbReference type="ARBA" id="ARBA00023143"/>
    </source>
</evidence>
<feature type="domain" description="Flagellar basal-body/hook protein C-terminal" evidence="7">
    <location>
        <begin position="579"/>
        <end position="621"/>
    </location>
</feature>
<dbReference type="GO" id="GO:0005576">
    <property type="term" value="C:extracellular region"/>
    <property type="evidence" value="ECO:0007669"/>
    <property type="project" value="UniProtKB-SubCell"/>
</dbReference>
<reference evidence="9 10" key="1">
    <citation type="journal article" date="2015" name="Antonie Van Leeuwenhoek">
        <title>Bosea vaviloviae sp. nov., a new species of slow-growing rhizobia isolated from nodules of the relict species Vavilovia formosa (Stev.) Fed.</title>
        <authorList>
            <person name="Safronova V.I."/>
            <person name="Kuznetsova I.G."/>
            <person name="Sazanova A.L."/>
            <person name="Kimeklis A.K."/>
            <person name="Belimov A.A."/>
            <person name="Andronov E.E."/>
            <person name="Pinaev A.G."/>
            <person name="Chizhevskaya E.P."/>
            <person name="Pukhaev A.R."/>
            <person name="Popov K.P."/>
            <person name="Willems A."/>
            <person name="Tikhonovich I.A."/>
        </authorList>
    </citation>
    <scope>NUCLEOTIDE SEQUENCE [LARGE SCALE GENOMIC DNA]</scope>
    <source>
        <strain evidence="9 10">Vaf18</strain>
    </source>
</reference>
<accession>A0A1D7U774</accession>
<keyword evidence="6" id="KW-0975">Bacterial flagellum</keyword>
<evidence type="ECO:0000256" key="5">
    <source>
        <dbReference type="ARBA" id="ARBA00022525"/>
    </source>
</evidence>
<evidence type="ECO:0000313" key="9">
    <source>
        <dbReference type="EMBL" id="AOO83177.1"/>
    </source>
</evidence>
<dbReference type="Pfam" id="PF06429">
    <property type="entry name" value="Flg_bbr_C"/>
    <property type="match status" value="1"/>
</dbReference>
<organism evidence="9 10">
    <name type="scientific">Bosea vaviloviae</name>
    <dbReference type="NCBI Taxonomy" id="1526658"/>
    <lineage>
        <taxon>Bacteria</taxon>
        <taxon>Pseudomonadati</taxon>
        <taxon>Pseudomonadota</taxon>
        <taxon>Alphaproteobacteria</taxon>
        <taxon>Hyphomicrobiales</taxon>
        <taxon>Boseaceae</taxon>
        <taxon>Bosea</taxon>
    </lineage>
</organism>
<evidence type="ECO:0000256" key="2">
    <source>
        <dbReference type="ARBA" id="ARBA00004613"/>
    </source>
</evidence>
<comment type="similarity">
    <text evidence="3">Belongs to the flagella basal body rod proteins family.</text>
</comment>
<dbReference type="SUPFAM" id="SSF64518">
    <property type="entry name" value="Phase 1 flagellin"/>
    <property type="match status" value="1"/>
</dbReference>
<dbReference type="KEGG" id="bvv:BHK69_24465"/>
<keyword evidence="9" id="KW-0969">Cilium</keyword>
<dbReference type="Pfam" id="PF22638">
    <property type="entry name" value="FlgK_D1"/>
    <property type="match status" value="1"/>
</dbReference>
<keyword evidence="9" id="KW-0966">Cell projection</keyword>
<sequence>MGLSTSLNTAVAGLNATQIGIGVVSQNVANAGTAGYVRRQVSTTDTLGGNTVSTSSTAVQRLLDVIVQRQLWQETSGAAYSSTRSDALSNLDQLFGAPGSTTALDSIYSKFTSSLQALQNDPSSYSLRTGVLDAATQLANQLNTLSDGVQTLRSQAEAGIADGVTKVNALLNSLTSVNASIVGKPNDGATADLKDQRDRIVAELSQYIDVKTSEDARGSLSISTSSGTQLFDGRPSVTFSVDEHPMLSAGSQWSTDPTKRGVGTITMSDTSGNGRDAIANGTFRSGAIAANIELRDKTLVKAQAQLDEIAAQMSSALSDREVKGTAATAGAATGFDVDLTGLQAGNSVTLDYQVTPGGTTQRFTFVRVDSAASLPLPASAGGDANNRVVGIDFSGGTASVAAQIQAAVGTNFTVSGAGSTLTILDDGAAGTRDVLGVTARPTNSVLSSAGGAAELPFFVDGGRGNAVYTGSYDNGSQLVGYAGRIIVNPALITDRSKLVTYDTTTAAGDATRPKLMLERLTQSQRAFTNATGLDGSTATTSQSITSFVQRVVSSTGQAADTAKRLDQGQQVALASVQSRFQATSQVNVDQEMSTLIELQTAYAANARIISTIKEMMDVLLRV</sequence>
<keyword evidence="9" id="KW-0282">Flagellum</keyword>
<dbReference type="InterPro" id="IPR010930">
    <property type="entry name" value="Flg_bb/hook_C_dom"/>
</dbReference>
<dbReference type="GO" id="GO:0044780">
    <property type="term" value="P:bacterial-type flagellum assembly"/>
    <property type="evidence" value="ECO:0007669"/>
    <property type="project" value="InterPro"/>
</dbReference>
<evidence type="ECO:0000256" key="3">
    <source>
        <dbReference type="ARBA" id="ARBA00009677"/>
    </source>
</evidence>
<evidence type="ECO:0000256" key="1">
    <source>
        <dbReference type="ARBA" id="ARBA00004365"/>
    </source>
</evidence>
<proteinExistence type="inferred from homology"/>
<dbReference type="GO" id="GO:0005198">
    <property type="term" value="F:structural molecule activity"/>
    <property type="evidence" value="ECO:0007669"/>
    <property type="project" value="InterPro"/>
</dbReference>
<evidence type="ECO:0000313" key="10">
    <source>
        <dbReference type="Proteomes" id="UP000094969"/>
    </source>
</evidence>
<dbReference type="AlphaFoldDB" id="A0A1D7U774"/>
<feature type="domain" description="Flagellar hook-associated protein FlgK helical" evidence="8">
    <location>
        <begin position="88"/>
        <end position="327"/>
    </location>
</feature>
<protein>
    <recommendedName>
        <fullName evidence="4">Flagellar hook-associated protein 1</fullName>
    </recommendedName>
</protein>
<keyword evidence="5" id="KW-0964">Secreted</keyword>
<dbReference type="InterPro" id="IPR053927">
    <property type="entry name" value="FlgK_helical"/>
</dbReference>
<name>A0A1D7U774_9HYPH</name>
<dbReference type="InterPro" id="IPR002371">
    <property type="entry name" value="FlgK"/>
</dbReference>
<dbReference type="PANTHER" id="PTHR30033:SF1">
    <property type="entry name" value="FLAGELLAR HOOK-ASSOCIATED PROTEIN 1"/>
    <property type="match status" value="1"/>
</dbReference>
<dbReference type="RefSeq" id="WP_069692377.1">
    <property type="nucleotide sequence ID" value="NZ_CP017147.1"/>
</dbReference>
<dbReference type="STRING" id="1526658.BHK69_24465"/>
<keyword evidence="10" id="KW-1185">Reference proteome</keyword>
<evidence type="ECO:0000259" key="7">
    <source>
        <dbReference type="Pfam" id="PF06429"/>
    </source>
</evidence>
<evidence type="ECO:0000259" key="8">
    <source>
        <dbReference type="Pfam" id="PF22638"/>
    </source>
</evidence>
<evidence type="ECO:0000256" key="4">
    <source>
        <dbReference type="ARBA" id="ARBA00016244"/>
    </source>
</evidence>
<dbReference type="OrthoDB" id="7181295at2"/>
<dbReference type="PANTHER" id="PTHR30033">
    <property type="entry name" value="FLAGELLAR HOOK-ASSOCIATED PROTEIN 1"/>
    <property type="match status" value="1"/>
</dbReference>
<dbReference type="NCBIfam" id="TIGR02492">
    <property type="entry name" value="flgK_ends"/>
    <property type="match status" value="1"/>
</dbReference>
<dbReference type="Proteomes" id="UP000094969">
    <property type="component" value="Chromosome"/>
</dbReference>